<dbReference type="Proteomes" id="UP000695022">
    <property type="component" value="Unplaced"/>
</dbReference>
<evidence type="ECO:0000256" key="1">
    <source>
        <dbReference type="PROSITE-ProRule" id="PRU00339"/>
    </source>
</evidence>
<feature type="region of interest" description="Disordered" evidence="2">
    <location>
        <begin position="474"/>
        <end position="566"/>
    </location>
</feature>
<proteinExistence type="predicted"/>
<protein>
    <submittedName>
        <fullName evidence="4">Tetratricopeptide repeat protein 24-like</fullName>
    </submittedName>
</protein>
<dbReference type="InterPro" id="IPR024812">
    <property type="entry name" value="TPR_24"/>
</dbReference>
<sequence>MLKMNSSEVIDTDDFTCEDEDVSEHYTKIGHSLVEKGGMKEALSAFQTAYKLAVQTDNVETERACAFNLGAVLIALKDPVKGLDYLYQALPSDEELQLPDEFGNGDLFFNFALAHETLEDFEEALRHYSMALASYRLLDSVNENPFMEGEVCIKQGMMYSKLLKPIEAAERFKEAAAAYFRVNACRRQATALLYQANQLLGGDKHKECNTVLEECVCVCEKLPHTKELGKLFNEVGLTFMLCKQYYRAATCFECALPIIRSCQLTNKKHEAVILQNLGAAYNSLNEYQRSISVHDAAAALHAELGNRGSQGQSFCNLAYAYAKLCKFEEAGEAYLHALQAFKDIGDKHSQWQAYEGLGSVNLHQNRPGKAAQFFKMALNIISTAEHNTTAQSRIVGKLTDALQCQLQQNLSMQMQGARGFTPMYLHRGYESDVGLSRTWNTHGPYAARQLARSTTAAGGGAAVPLPPLLNPRSMSDGQINGQAQSVQMHAQRYQAKTNDGVKGERSNVGQDTPAYRNMKPKAKKSTPDPKTAKTNGDLKPRLSTASSEESIRSSLLDPTPQHSLVMQDGPLEDRRNLGMYQSQSFPKGLELGPDTLMSLSRGIRDAEMYQSHVAMQDTLNAMRTAQATSNRKKRSKSSSKVCCVM</sequence>
<keyword evidence="3" id="KW-1185">Reference proteome</keyword>
<dbReference type="PANTHER" id="PTHR47050:SF1">
    <property type="entry name" value="TETRATRICOPEPTIDE REPEAT PROTEIN 24-LIKE"/>
    <property type="match status" value="1"/>
</dbReference>
<reference evidence="4" key="1">
    <citation type="submission" date="2025-08" db="UniProtKB">
        <authorList>
            <consortium name="RefSeq"/>
        </authorList>
    </citation>
    <scope>IDENTIFICATION</scope>
</reference>
<evidence type="ECO:0000256" key="2">
    <source>
        <dbReference type="SAM" id="MobiDB-lite"/>
    </source>
</evidence>
<dbReference type="InterPro" id="IPR011990">
    <property type="entry name" value="TPR-like_helical_dom_sf"/>
</dbReference>
<dbReference type="PANTHER" id="PTHR47050">
    <property type="entry name" value="TETRATRICOPEPTIDE REPEAT PROTEIN 24"/>
    <property type="match status" value="1"/>
</dbReference>
<dbReference type="SUPFAM" id="SSF48452">
    <property type="entry name" value="TPR-like"/>
    <property type="match status" value="2"/>
</dbReference>
<dbReference type="SMART" id="SM00028">
    <property type="entry name" value="TPR"/>
    <property type="match status" value="7"/>
</dbReference>
<dbReference type="RefSeq" id="XP_014661872.1">
    <property type="nucleotide sequence ID" value="XM_014806386.1"/>
</dbReference>
<feature type="compositionally biased region" description="Basic and acidic residues" evidence="2">
    <location>
        <begin position="525"/>
        <end position="540"/>
    </location>
</feature>
<dbReference type="Gene3D" id="1.25.40.10">
    <property type="entry name" value="Tetratricopeptide repeat domain"/>
    <property type="match status" value="2"/>
</dbReference>
<evidence type="ECO:0000313" key="4">
    <source>
        <dbReference type="RefSeq" id="XP_014661872.1"/>
    </source>
</evidence>
<feature type="repeat" description="TPR" evidence="1">
    <location>
        <begin position="23"/>
        <end position="56"/>
    </location>
</feature>
<dbReference type="PROSITE" id="PS50005">
    <property type="entry name" value="TPR"/>
    <property type="match status" value="1"/>
</dbReference>
<dbReference type="InterPro" id="IPR019734">
    <property type="entry name" value="TPR_rpt"/>
</dbReference>
<dbReference type="GeneID" id="106804965"/>
<feature type="compositionally biased region" description="Low complexity" evidence="2">
    <location>
        <begin position="542"/>
        <end position="556"/>
    </location>
</feature>
<gene>
    <name evidence="4" type="primary">LOC106804965</name>
</gene>
<evidence type="ECO:0000313" key="3">
    <source>
        <dbReference type="Proteomes" id="UP000695022"/>
    </source>
</evidence>
<dbReference type="Pfam" id="PF13424">
    <property type="entry name" value="TPR_12"/>
    <property type="match status" value="2"/>
</dbReference>
<feature type="compositionally biased region" description="Polar residues" evidence="2">
    <location>
        <begin position="474"/>
        <end position="488"/>
    </location>
</feature>
<accession>A0ABM1DPK1</accession>
<keyword evidence="1" id="KW-0802">TPR repeat</keyword>
<organism evidence="3 4">
    <name type="scientific">Priapulus caudatus</name>
    <name type="common">Priapulid worm</name>
    <dbReference type="NCBI Taxonomy" id="37621"/>
    <lineage>
        <taxon>Eukaryota</taxon>
        <taxon>Metazoa</taxon>
        <taxon>Ecdysozoa</taxon>
        <taxon>Scalidophora</taxon>
        <taxon>Priapulida</taxon>
        <taxon>Priapulimorpha</taxon>
        <taxon>Priapulimorphida</taxon>
        <taxon>Priapulidae</taxon>
        <taxon>Priapulus</taxon>
    </lineage>
</organism>
<name>A0ABM1DPK1_PRICU</name>